<evidence type="ECO:0000313" key="1">
    <source>
        <dbReference type="EMBL" id="CAC11527.1"/>
    </source>
</evidence>
<dbReference type="InParanoid" id="Q9HL48"/>
<dbReference type="HOGENOM" id="CLU_1451473_0_0_2"/>
<dbReference type="EnsemblBacteria" id="CAC11527">
    <property type="protein sequence ID" value="CAC11527"/>
    <property type="gene ID" value="CAC11527"/>
</dbReference>
<dbReference type="Proteomes" id="UP000001024">
    <property type="component" value="Chromosome"/>
</dbReference>
<evidence type="ECO:0000313" key="2">
    <source>
        <dbReference type="Proteomes" id="UP000001024"/>
    </source>
</evidence>
<gene>
    <name evidence="1" type="ordered locus">Ta0383</name>
</gene>
<dbReference type="KEGG" id="tac:Ta0383"/>
<keyword evidence="2" id="KW-1185">Reference proteome</keyword>
<name>Q9HL48_THEAC</name>
<organism evidence="1 2">
    <name type="scientific">Thermoplasma acidophilum (strain ATCC 25905 / DSM 1728 / JCM 9062 / NBRC 15155 / AMRC-C165)</name>
    <dbReference type="NCBI Taxonomy" id="273075"/>
    <lineage>
        <taxon>Archaea</taxon>
        <taxon>Methanobacteriati</taxon>
        <taxon>Thermoplasmatota</taxon>
        <taxon>Thermoplasmata</taxon>
        <taxon>Thermoplasmatales</taxon>
        <taxon>Thermoplasmataceae</taxon>
        <taxon>Thermoplasma</taxon>
    </lineage>
</organism>
<accession>Q9HL48</accession>
<dbReference type="PaxDb" id="273075-Ta0383"/>
<sequence length="186" mass="20460">MSIALISIPADGEVMVVSHANGTGVQIQRPITINITSNATKYKGATFVWDIQNGTVSGNYVNITGLLRIHVNWDVSDTNYFVNILSINSGTLKNASFNVSLDQIAKQANKVLNNSETSTLTVYIKQGLQSSSSMGTVLNNQTIEGPFNITYPTFTPYYIGFYYAQPPDTNNSVGQYLNFTFDFVYL</sequence>
<reference evidence="1 2" key="1">
    <citation type="journal article" date="2000" name="Nature">
        <title>The genome sequence of the thermoacidophilic scavenger Thermoplasma acidophilum.</title>
        <authorList>
            <person name="Ruepp A."/>
            <person name="Graml W."/>
            <person name="Santos-Martinez M.L."/>
            <person name="Koretke K.K."/>
            <person name="Volker C."/>
            <person name="Mewes H.W."/>
            <person name="Frishman D."/>
            <person name="Stocker S."/>
            <person name="Lupas A.N."/>
            <person name="Baumeister W."/>
        </authorList>
    </citation>
    <scope>NUCLEOTIDE SEQUENCE [LARGE SCALE GENOMIC DNA]</scope>
    <source>
        <strain evidence="2">ATCC 25905 / DSM 1728 / JCM 9062 / NBRC 15155 / AMRC-C165</strain>
    </source>
</reference>
<proteinExistence type="predicted"/>
<protein>
    <submittedName>
        <fullName evidence="1">Uncharacterized protein</fullName>
    </submittedName>
</protein>
<dbReference type="AlphaFoldDB" id="Q9HL48"/>
<dbReference type="EMBL" id="AL445064">
    <property type="protein sequence ID" value="CAC11527.1"/>
    <property type="molecule type" value="Genomic_DNA"/>
</dbReference>